<dbReference type="SUPFAM" id="SSF54616">
    <property type="entry name" value="DNA-binding domain of Mlu1-box binding protein MBP1"/>
    <property type="match status" value="1"/>
</dbReference>
<dbReference type="AlphaFoldDB" id="G0S8N3"/>
<dbReference type="InterPro" id="IPR003163">
    <property type="entry name" value="Tscrpt_reg_HTH_APSES-type"/>
</dbReference>
<dbReference type="GO" id="GO:0030907">
    <property type="term" value="C:MBF transcription complex"/>
    <property type="evidence" value="ECO:0007669"/>
    <property type="project" value="TreeGrafter"/>
</dbReference>
<dbReference type="Gene3D" id="3.10.260.10">
    <property type="entry name" value="Transcription regulator HTH, APSES-type DNA-binding domain"/>
    <property type="match status" value="1"/>
</dbReference>
<feature type="region of interest" description="Disordered" evidence="1">
    <location>
        <begin position="308"/>
        <end position="632"/>
    </location>
</feature>
<proteinExistence type="predicted"/>
<organism evidence="4">
    <name type="scientific">Chaetomium thermophilum (strain DSM 1495 / CBS 144.50 / IMI 039719)</name>
    <name type="common">Thermochaetoides thermophila</name>
    <dbReference type="NCBI Taxonomy" id="759272"/>
    <lineage>
        <taxon>Eukaryota</taxon>
        <taxon>Fungi</taxon>
        <taxon>Dikarya</taxon>
        <taxon>Ascomycota</taxon>
        <taxon>Pezizomycotina</taxon>
        <taxon>Sordariomycetes</taxon>
        <taxon>Sordariomycetidae</taxon>
        <taxon>Sordariales</taxon>
        <taxon>Chaetomiaceae</taxon>
        <taxon>Thermochaetoides</taxon>
    </lineage>
</organism>
<feature type="compositionally biased region" description="Polar residues" evidence="1">
    <location>
        <begin position="955"/>
        <end position="967"/>
    </location>
</feature>
<dbReference type="PROSITE" id="PS51299">
    <property type="entry name" value="HTH_APSES"/>
    <property type="match status" value="1"/>
</dbReference>
<feature type="compositionally biased region" description="Basic and acidic residues" evidence="1">
    <location>
        <begin position="651"/>
        <end position="668"/>
    </location>
</feature>
<evidence type="ECO:0000256" key="1">
    <source>
        <dbReference type="SAM" id="MobiDB-lite"/>
    </source>
</evidence>
<dbReference type="GO" id="GO:0000981">
    <property type="term" value="F:DNA-binding transcription factor activity, RNA polymerase II-specific"/>
    <property type="evidence" value="ECO:0007669"/>
    <property type="project" value="UniProtKB-ARBA"/>
</dbReference>
<feature type="compositionally biased region" description="Polar residues" evidence="1">
    <location>
        <begin position="356"/>
        <end position="366"/>
    </location>
</feature>
<dbReference type="OMA" id="HECIPEN"/>
<feature type="compositionally biased region" description="Basic and acidic residues" evidence="1">
    <location>
        <begin position="873"/>
        <end position="887"/>
    </location>
</feature>
<protein>
    <recommendedName>
        <fullName evidence="2">HTH APSES-type domain-containing protein</fullName>
    </recommendedName>
</protein>
<feature type="compositionally biased region" description="Basic and acidic residues" evidence="1">
    <location>
        <begin position="327"/>
        <end position="344"/>
    </location>
</feature>
<evidence type="ECO:0000259" key="2">
    <source>
        <dbReference type="PROSITE" id="PS51299"/>
    </source>
</evidence>
<feature type="compositionally biased region" description="Low complexity" evidence="1">
    <location>
        <begin position="936"/>
        <end position="949"/>
    </location>
</feature>
<accession>G0S8N3</accession>
<dbReference type="OrthoDB" id="5562739at2759"/>
<dbReference type="InterPro" id="IPR036887">
    <property type="entry name" value="HTH_APSES_sf"/>
</dbReference>
<name>G0S8N3_CHATD</name>
<feature type="region of interest" description="Disordered" evidence="1">
    <location>
        <begin position="77"/>
        <end position="119"/>
    </location>
</feature>
<feature type="compositionally biased region" description="Polar residues" evidence="1">
    <location>
        <begin position="685"/>
        <end position="723"/>
    </location>
</feature>
<dbReference type="GO" id="GO:0003677">
    <property type="term" value="F:DNA binding"/>
    <property type="evidence" value="ECO:0007669"/>
    <property type="project" value="InterPro"/>
</dbReference>
<feature type="region of interest" description="Disordered" evidence="1">
    <location>
        <begin position="650"/>
        <end position="797"/>
    </location>
</feature>
<feature type="compositionally biased region" description="Low complexity" evidence="1">
    <location>
        <begin position="48"/>
        <end position="63"/>
    </location>
</feature>
<dbReference type="InterPro" id="IPR051642">
    <property type="entry name" value="SWI6-like"/>
</dbReference>
<dbReference type="Proteomes" id="UP000008066">
    <property type="component" value="Unassembled WGS sequence"/>
</dbReference>
<dbReference type="RefSeq" id="XP_006694289.1">
    <property type="nucleotide sequence ID" value="XM_006694226.1"/>
</dbReference>
<evidence type="ECO:0000313" key="3">
    <source>
        <dbReference type="EMBL" id="EGS21993.1"/>
    </source>
</evidence>
<feature type="compositionally biased region" description="Polar residues" evidence="1">
    <location>
        <begin position="917"/>
        <end position="927"/>
    </location>
</feature>
<feature type="domain" description="HTH APSES-type" evidence="2">
    <location>
        <begin position="130"/>
        <end position="250"/>
    </location>
</feature>
<dbReference type="KEGG" id="cthr:CTHT_0038700"/>
<keyword evidence="4" id="KW-1185">Reference proteome</keyword>
<gene>
    <name evidence="3" type="ORF">CTHT_0038700</name>
</gene>
<feature type="compositionally biased region" description="Low complexity" evidence="1">
    <location>
        <begin position="1040"/>
        <end position="1063"/>
    </location>
</feature>
<feature type="compositionally biased region" description="Low complexity" evidence="1">
    <location>
        <begin position="531"/>
        <end position="586"/>
    </location>
</feature>
<feature type="compositionally biased region" description="Pro residues" evidence="1">
    <location>
        <begin position="86"/>
        <end position="112"/>
    </location>
</feature>
<dbReference type="PANTHER" id="PTHR43828:SF5">
    <property type="entry name" value="TRANSCRIPTIONAL REPRESSOR XBP1"/>
    <property type="match status" value="1"/>
</dbReference>
<feature type="region of interest" description="Disordered" evidence="1">
    <location>
        <begin position="873"/>
        <end position="1079"/>
    </location>
</feature>
<dbReference type="HOGENOM" id="CLU_286368_0_0_1"/>
<feature type="compositionally biased region" description="Low complexity" evidence="1">
    <location>
        <begin position="741"/>
        <end position="789"/>
    </location>
</feature>
<feature type="compositionally biased region" description="Pro residues" evidence="1">
    <location>
        <begin position="433"/>
        <end position="447"/>
    </location>
</feature>
<evidence type="ECO:0000313" key="4">
    <source>
        <dbReference type="Proteomes" id="UP000008066"/>
    </source>
</evidence>
<feature type="compositionally biased region" description="Low complexity" evidence="1">
    <location>
        <begin position="308"/>
        <end position="326"/>
    </location>
</feature>
<sequence>MKVASLLNPEPPPARAPLPSARPQQSDGLGAGSGRGEERDGINHNGQSNTVLSTSTSTATSSTIQIPALVEANLPQIDPPHIRQPQEPPRLPIPPPTSAPAPSGPIPPPPRFSPTTRSAAREDRVRFPPFDIDVLDELARREVLRFQYDFKVPGDETTYTVMWDYNVGLVRMTPFFKCRGYTKTTPAKMLSQNPGLKDITYSITGGSIKAQGYWMPYSCARAVCRTFCAAISGALIPLFGPHFPHECIPENAPGYGRMVIPEEIVHRATTESRAMRVEAVGYHQPPRHHPMQGQVPAGQGVYYGMRMSVSRLPPSPRPSRSVSPLPHSRERSQQRYGSVRERIVHSRRGYPPPSLRQYTSYSSDQQHLYERDKFLPSPYDTDDGPEHGYGPAPRKVYPPPPPTSAGVRGLPPQHSPMPVPSSTRRWTAVNHAPPQPTPQPPPHPLVPPLTSSTGMVQRERHWRPGPGPGPGTQRAWRGYHYPPEPSRSQEEDRYRQQQQQQQREDQHQHQHQQQHQQQLPPIRTLQAQDAPPSLYHPHPHQQQSHAQAPSSSSTSPSSSSSNFTTNTTTSSNTTTVSSPTTTTPSPNLNPNPNPNPWLSAVPRGGNARSGFMTGLTHATSTANSVGKMRREIDDEREKREVVFVWRHGRRETHGEEKQAFESRKRQFDEDVDTGEQEHQGKKPFTRSSKPHTFSPNLSSPALTRTQDLNSNVFNPITVNTWSRSPPADQIIKPPTEKDTKPTTLRTLTPSSPFSTATATVTPPASRPSTSLSPSSSQPGSPSSLSSARVPGRESPMSMGMSEIWDMREIARRAVAAAVAATVNNDAWGTQGPVNGHSLGADGIGRGENHIHREEMEMRRESEREAAATLMRLHGCDRRSGEGLDKSTHSGSYSTNNNSRSSVPPPGRSSHQPPSAGCSPNQIPRPYSSTPPSPFLSRSSQPRSTPTSTPIAIETAPTNTINGNNPRSFETGFAPTPTTPIIPSGCAGDGTKQPRSGIHEVVVTGGAEADRPSKTSAIGGTTSNGEQNHNSEVENDVKTVSVRCRSPTPSSRPGTPTSARSSSSWMARSDTKLKRRRLKA</sequence>
<reference evidence="3 4" key="1">
    <citation type="journal article" date="2011" name="Cell">
        <title>Insight into structure and assembly of the nuclear pore complex by utilizing the genome of a eukaryotic thermophile.</title>
        <authorList>
            <person name="Amlacher S."/>
            <person name="Sarges P."/>
            <person name="Flemming D."/>
            <person name="van Noort V."/>
            <person name="Kunze R."/>
            <person name="Devos D.P."/>
            <person name="Arumugam M."/>
            <person name="Bork P."/>
            <person name="Hurt E."/>
        </authorList>
    </citation>
    <scope>NUCLEOTIDE SEQUENCE [LARGE SCALE GENOMIC DNA]</scope>
    <source>
        <strain evidence="4">DSM 1495 / CBS 144.50 / IMI 039719</strain>
    </source>
</reference>
<dbReference type="PANTHER" id="PTHR43828">
    <property type="entry name" value="ASPARAGINASE"/>
    <property type="match status" value="1"/>
</dbReference>
<feature type="compositionally biased region" description="Polar residues" evidence="1">
    <location>
        <begin position="1013"/>
        <end position="1027"/>
    </location>
</feature>
<feature type="region of interest" description="Disordered" evidence="1">
    <location>
        <begin position="1"/>
        <end position="63"/>
    </location>
</feature>
<dbReference type="eggNOG" id="ENOG502S1IW">
    <property type="taxonomic scope" value="Eukaryota"/>
</dbReference>
<dbReference type="GeneID" id="18257908"/>
<dbReference type="EMBL" id="GL988041">
    <property type="protein sequence ID" value="EGS21993.1"/>
    <property type="molecule type" value="Genomic_DNA"/>
</dbReference>
<dbReference type="GO" id="GO:0033309">
    <property type="term" value="C:SBF transcription complex"/>
    <property type="evidence" value="ECO:0007669"/>
    <property type="project" value="TreeGrafter"/>
</dbReference>